<reference evidence="2 3" key="1">
    <citation type="submission" date="2018-02" db="EMBL/GenBank/DDBJ databases">
        <title>Genomic Encyclopedia of Archaeal and Bacterial Type Strains, Phase II (KMG-II): from individual species to whole genera.</title>
        <authorList>
            <person name="Goeker M."/>
        </authorList>
    </citation>
    <scope>NUCLEOTIDE SEQUENCE [LARGE SCALE GENOMIC DNA]</scope>
    <source>
        <strain evidence="2 3">DSM 15099</strain>
    </source>
</reference>
<dbReference type="AlphaFoldDB" id="A0A2S6FZB3"/>
<gene>
    <name evidence="2" type="ORF">BD821_10391</name>
</gene>
<dbReference type="STRING" id="37659.GCA_000703125_02020"/>
<evidence type="ECO:0000313" key="2">
    <source>
        <dbReference type="EMBL" id="PPK48965.1"/>
    </source>
</evidence>
<dbReference type="EMBL" id="PTIS01000003">
    <property type="protein sequence ID" value="PPK48965.1"/>
    <property type="molecule type" value="Genomic_DNA"/>
</dbReference>
<accession>A0A2S6FZB3</accession>
<evidence type="ECO:0000313" key="3">
    <source>
        <dbReference type="Proteomes" id="UP000239863"/>
    </source>
</evidence>
<comment type="caution">
    <text evidence="2">The sequence shown here is derived from an EMBL/GenBank/DDBJ whole genome shotgun (WGS) entry which is preliminary data.</text>
</comment>
<feature type="region of interest" description="Disordered" evidence="1">
    <location>
        <begin position="1"/>
        <end position="31"/>
    </location>
</feature>
<feature type="compositionally biased region" description="Basic and acidic residues" evidence="1">
    <location>
        <begin position="10"/>
        <end position="31"/>
    </location>
</feature>
<proteinExistence type="predicted"/>
<dbReference type="Proteomes" id="UP000239863">
    <property type="component" value="Unassembled WGS sequence"/>
</dbReference>
<evidence type="ECO:0000256" key="1">
    <source>
        <dbReference type="SAM" id="MobiDB-lite"/>
    </source>
</evidence>
<protein>
    <submittedName>
        <fullName evidence="2">Uncharacterized protein</fullName>
    </submittedName>
</protein>
<organism evidence="2 3">
    <name type="scientific">Clostridium algidicarnis DSM 15099</name>
    <dbReference type="NCBI Taxonomy" id="1121295"/>
    <lineage>
        <taxon>Bacteria</taxon>
        <taxon>Bacillati</taxon>
        <taxon>Bacillota</taxon>
        <taxon>Clostridia</taxon>
        <taxon>Eubacteriales</taxon>
        <taxon>Clostridiaceae</taxon>
        <taxon>Clostridium</taxon>
    </lineage>
</organism>
<sequence length="31" mass="3552">MKLGLWLKVDASRRQNDPRKLDKMSNDHGAA</sequence>
<name>A0A2S6FZB3_9CLOT</name>